<evidence type="ECO:0000256" key="5">
    <source>
        <dbReference type="ARBA" id="ARBA00023136"/>
    </source>
</evidence>
<dbReference type="PANTHER" id="PTHR12608:SF1">
    <property type="entry name" value="TRANSMEMBRANE PROTEIN 165"/>
    <property type="match status" value="1"/>
</dbReference>
<comment type="caution">
    <text evidence="7">The sequence shown here is derived from an EMBL/GenBank/DDBJ whole genome shotgun (WGS) entry which is preliminary data.</text>
</comment>
<dbReference type="RefSeq" id="WP_264014276.1">
    <property type="nucleotide sequence ID" value="NZ_JACKSJ010000160.1"/>
</dbReference>
<keyword evidence="4 6" id="KW-1133">Transmembrane helix</keyword>
<dbReference type="PANTHER" id="PTHR12608">
    <property type="entry name" value="TRANSMEMBRANE PROTEIN HTP-1 RELATED"/>
    <property type="match status" value="1"/>
</dbReference>
<reference evidence="7" key="2">
    <citation type="journal article" date="2022" name="BMC Genomics">
        <title>Comparative genome analysis of mycobacteria focusing on tRNA and non-coding RNA.</title>
        <authorList>
            <person name="Behra P.R.K."/>
            <person name="Pettersson B.M.F."/>
            <person name="Ramesh M."/>
            <person name="Das S."/>
            <person name="Dasgupta S."/>
            <person name="Kirsebom L.A."/>
        </authorList>
    </citation>
    <scope>NUCLEOTIDE SEQUENCE</scope>
    <source>
        <strain evidence="7">DSM 44615</strain>
    </source>
</reference>
<feature type="transmembrane region" description="Helical" evidence="6">
    <location>
        <begin position="191"/>
        <end position="212"/>
    </location>
</feature>
<keyword evidence="3 6" id="KW-0812">Transmembrane</keyword>
<evidence type="ECO:0000256" key="3">
    <source>
        <dbReference type="ARBA" id="ARBA00022692"/>
    </source>
</evidence>
<dbReference type="EMBL" id="JACKSJ010000160">
    <property type="protein sequence ID" value="MCV7172098.1"/>
    <property type="molecule type" value="Genomic_DNA"/>
</dbReference>
<protein>
    <recommendedName>
        <fullName evidence="6">GDT1 family protein</fullName>
    </recommendedName>
</protein>
<dbReference type="Pfam" id="PF01169">
    <property type="entry name" value="GDT1"/>
    <property type="match status" value="2"/>
</dbReference>
<comment type="subcellular location">
    <subcellularLocation>
        <location evidence="1 6">Membrane</location>
        <topology evidence="1 6">Multi-pass membrane protein</topology>
    </subcellularLocation>
</comment>
<evidence type="ECO:0000256" key="2">
    <source>
        <dbReference type="ARBA" id="ARBA00009190"/>
    </source>
</evidence>
<dbReference type="GO" id="GO:0016020">
    <property type="term" value="C:membrane"/>
    <property type="evidence" value="ECO:0007669"/>
    <property type="project" value="UniProtKB-SubCell"/>
</dbReference>
<name>A0A9X3BVR4_9MYCO</name>
<feature type="transmembrane region" description="Helical" evidence="6">
    <location>
        <begin position="166"/>
        <end position="185"/>
    </location>
</feature>
<feature type="transmembrane region" description="Helical" evidence="6">
    <location>
        <begin position="135"/>
        <end position="159"/>
    </location>
</feature>
<feature type="transmembrane region" description="Helical" evidence="6">
    <location>
        <begin position="34"/>
        <end position="55"/>
    </location>
</feature>
<organism evidence="7 8">
    <name type="scientific">[Mycobacterium] manitobense</name>
    <dbReference type="NCBI Taxonomy" id="190147"/>
    <lineage>
        <taxon>Bacteria</taxon>
        <taxon>Bacillati</taxon>
        <taxon>Actinomycetota</taxon>
        <taxon>Actinomycetes</taxon>
        <taxon>Mycobacteriales</taxon>
        <taxon>Mycobacteriaceae</taxon>
        <taxon>Mycolicibacterium</taxon>
    </lineage>
</organism>
<sequence>MLTAALLSLAVVFVAELGDKSQLITMTYALRHRWWVVLTGVGIAACLVHGLSVTIGHFLGTTLPERPIAFAAAIAFLMFAVWTWREGRTDDGDDDVRVAEPRFVVFAIISSFVLAELGDKTMLATVALASDNDAVGVWVGATIGMVLADGVAIVVGALLHKRLPEGFLHGLASLLFLLFGLWMLFDAALGWRAVAFVATGGAAATVAIVVGVRAVRRHRSGADDGAAPSVPLESSPESA</sequence>
<evidence type="ECO:0000256" key="6">
    <source>
        <dbReference type="RuleBase" id="RU365102"/>
    </source>
</evidence>
<accession>A0A9X3BVR4</accession>
<evidence type="ECO:0000313" key="8">
    <source>
        <dbReference type="Proteomes" id="UP001140293"/>
    </source>
</evidence>
<dbReference type="Proteomes" id="UP001140293">
    <property type="component" value="Unassembled WGS sequence"/>
</dbReference>
<comment type="similarity">
    <text evidence="2 6">Belongs to the GDT1 family.</text>
</comment>
<evidence type="ECO:0000313" key="7">
    <source>
        <dbReference type="EMBL" id="MCV7172098.1"/>
    </source>
</evidence>
<evidence type="ECO:0000256" key="1">
    <source>
        <dbReference type="ARBA" id="ARBA00004141"/>
    </source>
</evidence>
<dbReference type="GO" id="GO:0046873">
    <property type="term" value="F:metal ion transmembrane transporter activity"/>
    <property type="evidence" value="ECO:0007669"/>
    <property type="project" value="InterPro"/>
</dbReference>
<evidence type="ECO:0000256" key="4">
    <source>
        <dbReference type="ARBA" id="ARBA00022989"/>
    </source>
</evidence>
<keyword evidence="8" id="KW-1185">Reference proteome</keyword>
<keyword evidence="5 6" id="KW-0472">Membrane</keyword>
<reference evidence="7" key="1">
    <citation type="submission" date="2020-07" db="EMBL/GenBank/DDBJ databases">
        <authorList>
            <person name="Pettersson B.M.F."/>
            <person name="Behra P.R.K."/>
            <person name="Ramesh M."/>
            <person name="Das S."/>
            <person name="Dasgupta S."/>
            <person name="Kirsebom L.A."/>
        </authorList>
    </citation>
    <scope>NUCLEOTIDE SEQUENCE</scope>
    <source>
        <strain evidence="7">DSM 44615</strain>
    </source>
</reference>
<proteinExistence type="inferred from homology"/>
<dbReference type="InterPro" id="IPR001727">
    <property type="entry name" value="GDT1-like"/>
</dbReference>
<dbReference type="AlphaFoldDB" id="A0A9X3BVR4"/>
<gene>
    <name evidence="7" type="ORF">H7I41_19460</name>
</gene>
<feature type="transmembrane region" description="Helical" evidence="6">
    <location>
        <begin position="67"/>
        <end position="84"/>
    </location>
</feature>